<accession>A0A1I6FS68</accession>
<keyword evidence="1" id="KW-0732">Signal</keyword>
<keyword evidence="3" id="KW-1185">Reference proteome</keyword>
<dbReference type="STRING" id="400055.SAMN04490243_0555"/>
<proteinExistence type="predicted"/>
<dbReference type="Proteomes" id="UP000199534">
    <property type="component" value="Unassembled WGS sequence"/>
</dbReference>
<sequence length="500" mass="50903">MKKLLALLAVFGLFFVSCSDDDTIVDPGPDMPDPIQYSSGSANFSTYVALGNSLTAGFSDAALFVDGQTASYPNMLAGSFAEAGGGAFSIPFMADNLGGLTLGGTPIAGNRLILDFSTGSPTPVPVSGQGSTEVSSVLSGPFNNMGIPGAKSFHLVAPGYGNVAGVAAGLANPYYARIATDPSATVLGDAASQGATFFSLWIGNNDVLSFATSGGAGVDQTGNLDPTTYGGNDLTDPNVFASVYNTILQTMTAGGAQGVVANIPDVTTIPFFTTVPHNPVPLDEGTAAALNAAYAAYNGGLLQLQGLGAISAEEVARRQISFSAGDANAVVILDEDLTDLTAFNPALINMRQATADDLLTFTSQTIIGTLANPMDPTSINGVAIPLADQWVLTPEEQEMVATATANFNATIAALADTYGLAFVDANAYLGTVASTGVTQADGSVVTAVYATGGGFSLDGVHPSPRGYALLANLFLDAIESEYGATLPRVEPLGFTGLYIN</sequence>
<dbReference type="GO" id="GO:0016788">
    <property type="term" value="F:hydrolase activity, acting on ester bonds"/>
    <property type="evidence" value="ECO:0007669"/>
    <property type="project" value="UniProtKB-ARBA"/>
</dbReference>
<organism evidence="2 3">
    <name type="scientific">Robiginitalea myxolifaciens</name>
    <dbReference type="NCBI Taxonomy" id="400055"/>
    <lineage>
        <taxon>Bacteria</taxon>
        <taxon>Pseudomonadati</taxon>
        <taxon>Bacteroidota</taxon>
        <taxon>Flavobacteriia</taxon>
        <taxon>Flavobacteriales</taxon>
        <taxon>Flavobacteriaceae</taxon>
        <taxon>Robiginitalea</taxon>
    </lineage>
</organism>
<dbReference type="RefSeq" id="WP_092980491.1">
    <property type="nucleotide sequence ID" value="NZ_FOYQ01000001.1"/>
</dbReference>
<dbReference type="InterPro" id="IPR036514">
    <property type="entry name" value="SGNH_hydro_sf"/>
</dbReference>
<protein>
    <recommendedName>
        <fullName evidence="4">GDSL-like Lipase/Acylhydrolase</fullName>
    </recommendedName>
</protein>
<reference evidence="2 3" key="1">
    <citation type="submission" date="2016-10" db="EMBL/GenBank/DDBJ databases">
        <authorList>
            <person name="de Groot N.N."/>
        </authorList>
    </citation>
    <scope>NUCLEOTIDE SEQUENCE [LARGE SCALE GENOMIC DNA]</scope>
    <source>
        <strain evidence="2 3">DSM 21019</strain>
    </source>
</reference>
<dbReference type="Gene3D" id="3.40.50.1110">
    <property type="entry name" value="SGNH hydrolase"/>
    <property type="match status" value="1"/>
</dbReference>
<feature type="signal peptide" evidence="1">
    <location>
        <begin position="1"/>
        <end position="19"/>
    </location>
</feature>
<dbReference type="SUPFAM" id="SSF52266">
    <property type="entry name" value="SGNH hydrolase"/>
    <property type="match status" value="2"/>
</dbReference>
<dbReference type="EMBL" id="FOYQ01000001">
    <property type="protein sequence ID" value="SFR32802.1"/>
    <property type="molecule type" value="Genomic_DNA"/>
</dbReference>
<evidence type="ECO:0000256" key="1">
    <source>
        <dbReference type="SAM" id="SignalP"/>
    </source>
</evidence>
<evidence type="ECO:0008006" key="4">
    <source>
        <dbReference type="Google" id="ProtNLM"/>
    </source>
</evidence>
<dbReference type="PROSITE" id="PS51257">
    <property type="entry name" value="PROKAR_LIPOPROTEIN"/>
    <property type="match status" value="1"/>
</dbReference>
<name>A0A1I6FS68_9FLAO</name>
<evidence type="ECO:0000313" key="3">
    <source>
        <dbReference type="Proteomes" id="UP000199534"/>
    </source>
</evidence>
<gene>
    <name evidence="2" type="ORF">SAMN04490243_0555</name>
</gene>
<dbReference type="OrthoDB" id="9764164at2"/>
<evidence type="ECO:0000313" key="2">
    <source>
        <dbReference type="EMBL" id="SFR32802.1"/>
    </source>
</evidence>
<dbReference type="AlphaFoldDB" id="A0A1I6FS68"/>
<feature type="chain" id="PRO_5011711130" description="GDSL-like Lipase/Acylhydrolase" evidence="1">
    <location>
        <begin position="20"/>
        <end position="500"/>
    </location>
</feature>